<gene>
    <name evidence="2" type="ORF">ACFFH4_12370</name>
</gene>
<accession>A0ABV6NGE8</accession>
<dbReference type="RefSeq" id="WP_273840820.1">
    <property type="nucleotide sequence ID" value="NZ_JAQQWT010000002.1"/>
</dbReference>
<keyword evidence="1" id="KW-1133">Transmembrane helix</keyword>
<keyword evidence="1" id="KW-0812">Transmembrane</keyword>
<keyword evidence="1" id="KW-0472">Membrane</keyword>
<organism evidence="2 3">
    <name type="scientific">Halalkalibacter alkalisediminis</name>
    <dbReference type="NCBI Taxonomy" id="935616"/>
    <lineage>
        <taxon>Bacteria</taxon>
        <taxon>Bacillati</taxon>
        <taxon>Bacillota</taxon>
        <taxon>Bacilli</taxon>
        <taxon>Bacillales</taxon>
        <taxon>Bacillaceae</taxon>
        <taxon>Halalkalibacter</taxon>
    </lineage>
</organism>
<proteinExistence type="predicted"/>
<name>A0ABV6NGE8_9BACI</name>
<sequence>MAYWIYKKVLLLLAAYVGILSSVTMIPNPSPWSISSFIGEILFSPLKLLIAVFLFVVGFLSYSLFVRDLVKVYRPRIHDYTLRIPRLFFVLLAILSWLHLLSQGGMLALIGLALALWYGIMDVNLEKRNR</sequence>
<feature type="transmembrane region" description="Helical" evidence="1">
    <location>
        <begin position="87"/>
        <end position="120"/>
    </location>
</feature>
<reference evidence="2 3" key="1">
    <citation type="submission" date="2024-09" db="EMBL/GenBank/DDBJ databases">
        <authorList>
            <person name="Sun Q."/>
            <person name="Mori K."/>
        </authorList>
    </citation>
    <scope>NUCLEOTIDE SEQUENCE [LARGE SCALE GENOMIC DNA]</scope>
    <source>
        <strain evidence="2 3">NCAIM B.02301</strain>
    </source>
</reference>
<evidence type="ECO:0000313" key="2">
    <source>
        <dbReference type="EMBL" id="MFC0559845.1"/>
    </source>
</evidence>
<dbReference type="Proteomes" id="UP001589833">
    <property type="component" value="Unassembled WGS sequence"/>
</dbReference>
<protein>
    <submittedName>
        <fullName evidence="2">Uncharacterized protein</fullName>
    </submittedName>
</protein>
<comment type="caution">
    <text evidence="2">The sequence shown here is derived from an EMBL/GenBank/DDBJ whole genome shotgun (WGS) entry which is preliminary data.</text>
</comment>
<feature type="transmembrane region" description="Helical" evidence="1">
    <location>
        <begin position="41"/>
        <end position="66"/>
    </location>
</feature>
<evidence type="ECO:0000256" key="1">
    <source>
        <dbReference type="SAM" id="Phobius"/>
    </source>
</evidence>
<keyword evidence="3" id="KW-1185">Reference proteome</keyword>
<dbReference type="EMBL" id="JBHLTR010000017">
    <property type="protein sequence ID" value="MFC0559845.1"/>
    <property type="molecule type" value="Genomic_DNA"/>
</dbReference>
<evidence type="ECO:0000313" key="3">
    <source>
        <dbReference type="Proteomes" id="UP001589833"/>
    </source>
</evidence>